<sequence length="155" mass="17692">MYIREGMNERYSVANTWLAIAAAQGEISSLGTAIEKCGNGMQGFSTPKVEAWLLQNLKSNSEIEEQLFNFYMGSANCHPVDLDLAERYTSNLKKCSHVYVPRFIDMRIKEKYHFSNELRQSLTTNLNFCIQTLLPVDRVGSVEKFQILKKSLNSQ</sequence>
<evidence type="ECO:0000313" key="2">
    <source>
        <dbReference type="Proteomes" id="UP000650424"/>
    </source>
</evidence>
<protein>
    <submittedName>
        <fullName evidence="1">Uncharacterized protein</fullName>
    </submittedName>
</protein>
<organism evidence="1 2">
    <name type="scientific">Undibacterium hunanense</name>
    <dbReference type="NCBI Taxonomy" id="2762292"/>
    <lineage>
        <taxon>Bacteria</taxon>
        <taxon>Pseudomonadati</taxon>
        <taxon>Pseudomonadota</taxon>
        <taxon>Betaproteobacteria</taxon>
        <taxon>Burkholderiales</taxon>
        <taxon>Oxalobacteraceae</taxon>
        <taxon>Undibacterium</taxon>
    </lineage>
</organism>
<dbReference type="EMBL" id="JACOGF010000013">
    <property type="protein sequence ID" value="MBC3920043.1"/>
    <property type="molecule type" value="Genomic_DNA"/>
</dbReference>
<gene>
    <name evidence="1" type="ORF">H8L32_21425</name>
</gene>
<accession>A0ABR6ZW05</accession>
<name>A0ABR6ZW05_9BURK</name>
<proteinExistence type="predicted"/>
<dbReference type="Proteomes" id="UP000650424">
    <property type="component" value="Unassembled WGS sequence"/>
</dbReference>
<comment type="caution">
    <text evidence="1">The sequence shown here is derived from an EMBL/GenBank/DDBJ whole genome shotgun (WGS) entry which is preliminary data.</text>
</comment>
<evidence type="ECO:0000313" key="1">
    <source>
        <dbReference type="EMBL" id="MBC3920043.1"/>
    </source>
</evidence>
<keyword evidence="2" id="KW-1185">Reference proteome</keyword>
<reference evidence="1 2" key="1">
    <citation type="submission" date="2020-08" db="EMBL/GenBank/DDBJ databases">
        <title>Novel species isolated from subtropical streams in China.</title>
        <authorList>
            <person name="Lu H."/>
        </authorList>
    </citation>
    <scope>NUCLEOTIDE SEQUENCE [LARGE SCALE GENOMIC DNA]</scope>
    <source>
        <strain evidence="1 2">CY18W</strain>
    </source>
</reference>
<dbReference type="RefSeq" id="WP_186949309.1">
    <property type="nucleotide sequence ID" value="NZ_JACOGF010000013.1"/>
</dbReference>